<dbReference type="RefSeq" id="WP_108852773.1">
    <property type="nucleotide sequence ID" value="NZ_OMOQ01000001.1"/>
</dbReference>
<accession>A0A2R8B734</accession>
<dbReference type="InterPro" id="IPR036388">
    <property type="entry name" value="WH-like_DNA-bd_sf"/>
</dbReference>
<name>A0A2R8B734_9RHOB</name>
<evidence type="ECO:0000313" key="1">
    <source>
        <dbReference type="EMBL" id="SPH18451.1"/>
    </source>
</evidence>
<proteinExistence type="predicted"/>
<organism evidence="1 2">
    <name type="scientific">Albidovulum aquaemixtae</name>
    <dbReference type="NCBI Taxonomy" id="1542388"/>
    <lineage>
        <taxon>Bacteria</taxon>
        <taxon>Pseudomonadati</taxon>
        <taxon>Pseudomonadota</taxon>
        <taxon>Alphaproteobacteria</taxon>
        <taxon>Rhodobacterales</taxon>
        <taxon>Paracoccaceae</taxon>
        <taxon>Albidovulum</taxon>
    </lineage>
</organism>
<dbReference type="PANTHER" id="PTHR30432:SF1">
    <property type="entry name" value="DNA-BINDING TRANSCRIPTIONAL DUAL REGULATOR MODE"/>
    <property type="match status" value="1"/>
</dbReference>
<keyword evidence="2" id="KW-1185">Reference proteome</keyword>
<dbReference type="Gene3D" id="1.10.10.10">
    <property type="entry name" value="Winged helix-like DNA-binding domain superfamily/Winged helix DNA-binding domain"/>
    <property type="match status" value="1"/>
</dbReference>
<dbReference type="InterPro" id="IPR051815">
    <property type="entry name" value="Molybdate_resp_trans_reg"/>
</dbReference>
<dbReference type="PANTHER" id="PTHR30432">
    <property type="entry name" value="TRANSCRIPTIONAL REGULATOR MODE"/>
    <property type="match status" value="1"/>
</dbReference>
<protein>
    <submittedName>
        <fullName evidence="1">Molybdenum-pterin-binding protein MopA</fullName>
    </submittedName>
</protein>
<evidence type="ECO:0000313" key="2">
    <source>
        <dbReference type="Proteomes" id="UP000244924"/>
    </source>
</evidence>
<sequence>MPKPELKLRLVLGDGVWIGPGKADLLAHIDATGSISAAGRRMGMSYKRAWGLVEILNGMFREPLVTASRGGAGHGGAALTETGRRVLSLYRRMQEKGRAALAAETDAIAALSAIAQEK</sequence>
<gene>
    <name evidence="1" type="primary">mopA</name>
    <name evidence="1" type="ORF">DEA8626_01989</name>
</gene>
<dbReference type="Proteomes" id="UP000244924">
    <property type="component" value="Unassembled WGS sequence"/>
</dbReference>
<dbReference type="InterPro" id="IPR036390">
    <property type="entry name" value="WH_DNA-bd_sf"/>
</dbReference>
<dbReference type="OrthoDB" id="9800709at2"/>
<dbReference type="AlphaFoldDB" id="A0A2R8B734"/>
<reference evidence="1 2" key="1">
    <citation type="submission" date="2018-03" db="EMBL/GenBank/DDBJ databases">
        <authorList>
            <person name="Keele B.F."/>
        </authorList>
    </citation>
    <scope>NUCLEOTIDE SEQUENCE [LARGE SCALE GENOMIC DNA]</scope>
    <source>
        <strain evidence="1 2">CECT 8626</strain>
    </source>
</reference>
<dbReference type="SUPFAM" id="SSF46785">
    <property type="entry name" value="Winged helix' DNA-binding domain"/>
    <property type="match status" value="1"/>
</dbReference>
<dbReference type="EMBL" id="OMOQ01000001">
    <property type="protein sequence ID" value="SPH18451.1"/>
    <property type="molecule type" value="Genomic_DNA"/>
</dbReference>